<dbReference type="InterPro" id="IPR020904">
    <property type="entry name" value="Sc_DH/Rdtase_CS"/>
</dbReference>
<evidence type="ECO:0000256" key="2">
    <source>
        <dbReference type="ARBA" id="ARBA00023002"/>
    </source>
</evidence>
<sequence length="252" mass="26604">MENSGKLNGKVALITGASKGIGAGIAKAYANQGATVIVNYASNKNDADKVVQEITANGGKAIAIQGNVEKSADVKRIFEEIVNAFGTLDILVNNAGIYSFASIDDITEESFHNMFNINVLGSILTIQQALKIFGDKGGVIINTGSIVSTLDMPTALVYTQTKYAIDAMTRILAKELGPKKIRINSINPGLIETEGSHSSGVMNGDAEKWHVSETPLGRVGKPDDIAKVAVFLASDDSYWITGETIAVSGGQR</sequence>
<comment type="caution">
    <text evidence="3">The sequence shown here is derived from an EMBL/GenBank/DDBJ whole genome shotgun (WGS) entry which is preliminary data.</text>
</comment>
<name>A0A227PEV2_9FLAO</name>
<dbReference type="InterPro" id="IPR036291">
    <property type="entry name" value="NAD(P)-bd_dom_sf"/>
</dbReference>
<protein>
    <submittedName>
        <fullName evidence="3">Oxidoreductase</fullName>
    </submittedName>
</protein>
<accession>A0A227PEV2</accession>
<dbReference type="EMBL" id="MUGS01000006">
    <property type="protein sequence ID" value="OXG08461.1"/>
    <property type="molecule type" value="Genomic_DNA"/>
</dbReference>
<dbReference type="AlphaFoldDB" id="A0A227PEV2"/>
<dbReference type="RefSeq" id="WP_089478759.1">
    <property type="nucleotide sequence ID" value="NZ_MUGS01000006.1"/>
</dbReference>
<dbReference type="InterPro" id="IPR002347">
    <property type="entry name" value="SDR_fam"/>
</dbReference>
<proteinExistence type="inferred from homology"/>
<dbReference type="GO" id="GO:0016491">
    <property type="term" value="F:oxidoreductase activity"/>
    <property type="evidence" value="ECO:0007669"/>
    <property type="project" value="UniProtKB-KW"/>
</dbReference>
<evidence type="ECO:0000313" key="4">
    <source>
        <dbReference type="Proteomes" id="UP000214684"/>
    </source>
</evidence>
<dbReference type="Pfam" id="PF13561">
    <property type="entry name" value="adh_short_C2"/>
    <property type="match status" value="1"/>
</dbReference>
<dbReference type="PRINTS" id="PR00080">
    <property type="entry name" value="SDRFAMILY"/>
</dbReference>
<gene>
    <name evidence="3" type="ORF">B0A64_06810</name>
</gene>
<dbReference type="PROSITE" id="PS00061">
    <property type="entry name" value="ADH_SHORT"/>
    <property type="match status" value="1"/>
</dbReference>
<keyword evidence="4" id="KW-1185">Reference proteome</keyword>
<organism evidence="3 4">
    <name type="scientific">Flavobacterium araucananum</name>
    <dbReference type="NCBI Taxonomy" id="946678"/>
    <lineage>
        <taxon>Bacteria</taxon>
        <taxon>Pseudomonadati</taxon>
        <taxon>Bacteroidota</taxon>
        <taxon>Flavobacteriia</taxon>
        <taxon>Flavobacteriales</taxon>
        <taxon>Flavobacteriaceae</taxon>
        <taxon>Flavobacterium</taxon>
    </lineage>
</organism>
<dbReference type="PRINTS" id="PR00081">
    <property type="entry name" value="GDHRDH"/>
</dbReference>
<dbReference type="SUPFAM" id="SSF51735">
    <property type="entry name" value="NAD(P)-binding Rossmann-fold domains"/>
    <property type="match status" value="1"/>
</dbReference>
<dbReference type="FunFam" id="3.40.50.720:FF:000084">
    <property type="entry name" value="Short-chain dehydrogenase reductase"/>
    <property type="match status" value="1"/>
</dbReference>
<dbReference type="OrthoDB" id="9803333at2"/>
<reference evidence="3 4" key="1">
    <citation type="submission" date="2016-11" db="EMBL/GenBank/DDBJ databases">
        <title>Whole genomes of Flavobacteriaceae.</title>
        <authorList>
            <person name="Stine C."/>
            <person name="Li C."/>
            <person name="Tadesse D."/>
        </authorList>
    </citation>
    <scope>NUCLEOTIDE SEQUENCE [LARGE SCALE GENOMIC DNA]</scope>
    <source>
        <strain evidence="3 4">DSM 24704</strain>
    </source>
</reference>
<dbReference type="Gene3D" id="3.40.50.720">
    <property type="entry name" value="NAD(P)-binding Rossmann-like Domain"/>
    <property type="match status" value="1"/>
</dbReference>
<dbReference type="NCBIfam" id="NF005559">
    <property type="entry name" value="PRK07231.1"/>
    <property type="match status" value="1"/>
</dbReference>
<dbReference type="Proteomes" id="UP000214684">
    <property type="component" value="Unassembled WGS sequence"/>
</dbReference>
<evidence type="ECO:0000256" key="1">
    <source>
        <dbReference type="ARBA" id="ARBA00006484"/>
    </source>
</evidence>
<dbReference type="PANTHER" id="PTHR43639">
    <property type="entry name" value="OXIDOREDUCTASE, SHORT-CHAIN DEHYDROGENASE/REDUCTASE FAMILY (AFU_ORTHOLOGUE AFUA_5G02870)"/>
    <property type="match status" value="1"/>
</dbReference>
<keyword evidence="2" id="KW-0560">Oxidoreductase</keyword>
<evidence type="ECO:0000313" key="3">
    <source>
        <dbReference type="EMBL" id="OXG08461.1"/>
    </source>
</evidence>
<dbReference type="PANTHER" id="PTHR43639:SF1">
    <property type="entry name" value="SHORT-CHAIN DEHYDROGENASE_REDUCTASE FAMILY PROTEIN"/>
    <property type="match status" value="1"/>
</dbReference>
<comment type="similarity">
    <text evidence="1">Belongs to the short-chain dehydrogenases/reductases (SDR) family.</text>
</comment>